<evidence type="ECO:0000313" key="3">
    <source>
        <dbReference type="EMBL" id="RHJ23258.1"/>
    </source>
</evidence>
<evidence type="ECO:0000313" key="4">
    <source>
        <dbReference type="Proteomes" id="UP000283727"/>
    </source>
</evidence>
<comment type="caution">
    <text evidence="3">The sequence shown here is derived from an EMBL/GenBank/DDBJ whole genome shotgun (WGS) entry which is preliminary data.</text>
</comment>
<dbReference type="EMBL" id="QRLR01000003">
    <property type="protein sequence ID" value="RHJ23258.1"/>
    <property type="molecule type" value="Genomic_DNA"/>
</dbReference>
<dbReference type="InterPro" id="IPR025668">
    <property type="entry name" value="Tnp_DDE_dom"/>
</dbReference>
<proteinExistence type="predicted"/>
<organism evidence="3 4">
    <name type="scientific">Bifidobacterium bifidum</name>
    <dbReference type="NCBI Taxonomy" id="1681"/>
    <lineage>
        <taxon>Bacteria</taxon>
        <taxon>Bacillati</taxon>
        <taxon>Actinomycetota</taxon>
        <taxon>Actinomycetes</taxon>
        <taxon>Bifidobacteriales</taxon>
        <taxon>Bifidobacteriaceae</taxon>
        <taxon>Bifidobacterium</taxon>
    </lineage>
</organism>
<dbReference type="NCBIfam" id="NF033580">
    <property type="entry name" value="transpos_IS5_3"/>
    <property type="match status" value="1"/>
</dbReference>
<dbReference type="RefSeq" id="WP_117726483.1">
    <property type="nucleotide sequence ID" value="NZ_JACEIZ010000001.1"/>
</dbReference>
<name>A0A415C497_BIFBI</name>
<evidence type="ECO:0000256" key="1">
    <source>
        <dbReference type="SAM" id="MobiDB-lite"/>
    </source>
</evidence>
<dbReference type="Pfam" id="PF13586">
    <property type="entry name" value="DDE_Tnp_1_2"/>
    <property type="match status" value="1"/>
</dbReference>
<dbReference type="Proteomes" id="UP000283727">
    <property type="component" value="Unassembled WGS sequence"/>
</dbReference>
<sequence length="208" mass="23736">MTVYQRFNRWSRNGAMERLFTALQEERIIGVEIRVLAMDSTSVKVHRHATGAPEKGAAVRRRIPGRQERQSSRGVRRRVDARRNPFEPGRRARRGHGRRSMAAPVAFMGAKLLMDRVYEGDSTRLLAGSFGLTPVVPPKRNCADPWDHDRQAYKGRNVVERVFNRMKHCRKAATRYDRLDATFLANLQLALIAIQLKNTSKTTSVNTP</sequence>
<dbReference type="PANTHER" id="PTHR30007">
    <property type="entry name" value="PHP DOMAIN PROTEIN"/>
    <property type="match status" value="1"/>
</dbReference>
<dbReference type="AlphaFoldDB" id="A0A415C497"/>
<feature type="compositionally biased region" description="Basic and acidic residues" evidence="1">
    <location>
        <begin position="65"/>
        <end position="90"/>
    </location>
</feature>
<feature type="domain" description="Transposase DDE" evidence="2">
    <location>
        <begin position="113"/>
        <end position="197"/>
    </location>
</feature>
<accession>A0A415C497</accession>
<gene>
    <name evidence="3" type="ORF">DW137_05800</name>
</gene>
<feature type="region of interest" description="Disordered" evidence="1">
    <location>
        <begin position="46"/>
        <end position="100"/>
    </location>
</feature>
<reference evidence="3 4" key="1">
    <citation type="submission" date="2018-08" db="EMBL/GenBank/DDBJ databases">
        <title>A genome reference for cultivated species of the human gut microbiota.</title>
        <authorList>
            <person name="Zou Y."/>
            <person name="Xue W."/>
            <person name="Luo G."/>
        </authorList>
    </citation>
    <scope>NUCLEOTIDE SEQUENCE [LARGE SCALE GENOMIC DNA]</scope>
    <source>
        <strain evidence="3 4">AM12-10</strain>
    </source>
</reference>
<evidence type="ECO:0000259" key="2">
    <source>
        <dbReference type="Pfam" id="PF13586"/>
    </source>
</evidence>
<protein>
    <submittedName>
        <fullName evidence="3">IS5 family transposase</fullName>
    </submittedName>
</protein>